<evidence type="ECO:0000256" key="3">
    <source>
        <dbReference type="SAM" id="MobiDB-lite"/>
    </source>
</evidence>
<keyword evidence="2" id="KW-0131">Cell cycle</keyword>
<dbReference type="EMBL" id="JACBPP010000008">
    <property type="protein sequence ID" value="KAF7999736.1"/>
    <property type="molecule type" value="Genomic_DNA"/>
</dbReference>
<dbReference type="GO" id="GO:0005634">
    <property type="term" value="C:nucleus"/>
    <property type="evidence" value="ECO:0007669"/>
    <property type="project" value="TreeGrafter"/>
</dbReference>
<dbReference type="AlphaFoldDB" id="A0A8H7GNT9"/>
<dbReference type="GO" id="GO:0019888">
    <property type="term" value="F:protein phosphatase regulator activity"/>
    <property type="evidence" value="ECO:0007669"/>
    <property type="project" value="TreeGrafter"/>
</dbReference>
<dbReference type="OrthoDB" id="295029at2759"/>
<proteinExistence type="inferred from homology"/>
<evidence type="ECO:0000313" key="5">
    <source>
        <dbReference type="Proteomes" id="UP000649328"/>
    </source>
</evidence>
<dbReference type="GO" id="GO:0019903">
    <property type="term" value="F:protein phosphatase binding"/>
    <property type="evidence" value="ECO:0007669"/>
    <property type="project" value="InterPro"/>
</dbReference>
<feature type="region of interest" description="Disordered" evidence="3">
    <location>
        <begin position="143"/>
        <end position="175"/>
    </location>
</feature>
<feature type="compositionally biased region" description="Basic and acidic residues" evidence="3">
    <location>
        <begin position="162"/>
        <end position="175"/>
    </location>
</feature>
<dbReference type="PANTHER" id="PTHR12634:SF8">
    <property type="entry name" value="FIERY MOUNTAIN, ISOFORM D"/>
    <property type="match status" value="1"/>
</dbReference>
<evidence type="ECO:0000313" key="4">
    <source>
        <dbReference type="EMBL" id="KAF7999736.1"/>
    </source>
</evidence>
<sequence length="581" mass="63965">MSFWPFSNPYGSSSQLQKFLDATSDMAAVTVDSLLDDKTLQQEVLDELKTISSKTLRGNSILFAQLLAPEAPNKANLVLNAGSAASETLSMTSSTTDLNLGGLLLKTAREQKLLEVLLQPHILHGLLDYIVQSVDFFHELTHTKDRPEDDGSGSETLDGFVEDSKKRTSEVDPKEPPVEKMQRCILAAAEILSADLWVISNRVIETPNLMGKLWLVLLLPNLQELSPALAYLVQILGHLMDLNCIELINFIRRQQGLVDTFLAKVDIPILMDFFLKVIQTDKPDSPTGILAVLARQQLVPKLMDILRPQSEGLANDLLDPTTLFRQTAATEFIKALVTISLNPTLAVDLDTNIGPNPLTRELALPEIIKTMLHEIMLFRVTTPSGVVPNKHGIANCVAILIELIRKNNSDYDTSGGPGLQNAQSHDTPGEISVPAMCLWLKDLDSNPPGSRDPIFLGDLLRIFSDGLPALAELMHSDQCDDNVHSRQLGLTKFKIAELVAELLHCSNMILLNSSKIAHLVNLRNEMRALQKANIRLALCEPISGDSDQTLPRTQIVSDITCGMDNISLESAKEDIEDSFKI</sequence>
<evidence type="ECO:0000256" key="2">
    <source>
        <dbReference type="ARBA" id="ARBA00023306"/>
    </source>
</evidence>
<comment type="caution">
    <text evidence="4">The sequence shown here is derived from an EMBL/GenBank/DDBJ whole genome shotgun (WGS) entry which is preliminary data.</text>
</comment>
<reference evidence="4" key="1">
    <citation type="submission" date="2020-10" db="EMBL/GenBank/DDBJ databases">
        <title>The Whole-Genome Sequence of Metschnikowia persimmonesis, a Novel Endophytic Yeast Species Isolated from Medicinal Plant Diospyros kaki Thumb.</title>
        <authorList>
            <person name="Rahmat E."/>
            <person name="Kang Y."/>
        </authorList>
    </citation>
    <scope>NUCLEOTIDE SEQUENCE</scope>
    <source>
        <strain evidence="4">KIOM G15050</strain>
    </source>
</reference>
<dbReference type="GO" id="GO:0005829">
    <property type="term" value="C:cytosol"/>
    <property type="evidence" value="ECO:0007669"/>
    <property type="project" value="TreeGrafter"/>
</dbReference>
<dbReference type="InterPro" id="IPR007587">
    <property type="entry name" value="SAPS"/>
</dbReference>
<evidence type="ECO:0000256" key="1">
    <source>
        <dbReference type="ARBA" id="ARBA00006180"/>
    </source>
</evidence>
<gene>
    <name evidence="4" type="ORF">HF325_005585</name>
</gene>
<dbReference type="Pfam" id="PF04499">
    <property type="entry name" value="SAPS"/>
    <property type="match status" value="1"/>
</dbReference>
<comment type="similarity">
    <text evidence="1">Belongs to the SAPS family.</text>
</comment>
<organism evidence="4 5">
    <name type="scientific">Metschnikowia pulcherrima</name>
    <dbReference type="NCBI Taxonomy" id="27326"/>
    <lineage>
        <taxon>Eukaryota</taxon>
        <taxon>Fungi</taxon>
        <taxon>Dikarya</taxon>
        <taxon>Ascomycota</taxon>
        <taxon>Saccharomycotina</taxon>
        <taxon>Pichiomycetes</taxon>
        <taxon>Metschnikowiaceae</taxon>
        <taxon>Metschnikowia</taxon>
    </lineage>
</organism>
<protein>
    <submittedName>
        <fullName evidence="4">Uncharacterized protein</fullName>
    </submittedName>
</protein>
<dbReference type="PANTHER" id="PTHR12634">
    <property type="entry name" value="SIT4 YEAST -ASSOCIATING PROTEIN-RELATED"/>
    <property type="match status" value="1"/>
</dbReference>
<dbReference type="Proteomes" id="UP000649328">
    <property type="component" value="Unassembled WGS sequence"/>
</dbReference>
<accession>A0A8H7GNT9</accession>
<name>A0A8H7GNT9_9ASCO</name>
<keyword evidence="5" id="KW-1185">Reference proteome</keyword>